<accession>A0A9N8DLF5</accession>
<protein>
    <recommendedName>
        <fullName evidence="5">SET domain-containing protein</fullName>
    </recommendedName>
</protein>
<name>A0A9N8DLF5_9STRA</name>
<dbReference type="EMBL" id="CAICTM010000206">
    <property type="protein sequence ID" value="CAB9504744.1"/>
    <property type="molecule type" value="Genomic_DNA"/>
</dbReference>
<dbReference type="PROSITE" id="PS51257">
    <property type="entry name" value="PROKAR_LIPOPROTEIN"/>
    <property type="match status" value="1"/>
</dbReference>
<feature type="compositionally biased region" description="Acidic residues" evidence="1">
    <location>
        <begin position="92"/>
        <end position="115"/>
    </location>
</feature>
<dbReference type="AlphaFoldDB" id="A0A9N8DLF5"/>
<feature type="chain" id="PRO_5040289224" description="SET domain-containing protein" evidence="2">
    <location>
        <begin position="28"/>
        <end position="333"/>
    </location>
</feature>
<dbReference type="Proteomes" id="UP001153069">
    <property type="component" value="Unassembled WGS sequence"/>
</dbReference>
<reference evidence="3" key="1">
    <citation type="submission" date="2020-06" db="EMBL/GenBank/DDBJ databases">
        <authorList>
            <consortium name="Plant Systems Biology data submission"/>
        </authorList>
    </citation>
    <scope>NUCLEOTIDE SEQUENCE</scope>
    <source>
        <strain evidence="3">D6</strain>
    </source>
</reference>
<evidence type="ECO:0008006" key="5">
    <source>
        <dbReference type="Google" id="ProtNLM"/>
    </source>
</evidence>
<comment type="caution">
    <text evidence="3">The sequence shown here is derived from an EMBL/GenBank/DDBJ whole genome shotgun (WGS) entry which is preliminary data.</text>
</comment>
<sequence length="333" mass="36894">MRSLFLLKDALVLGVLIVVASFSGCDSEATTTDHRVMVPILPESSKELLADVENVETTQQQQYRYVVNNHTAPVPAPFIVRRPPTAARSIVAEDDDDDSDEDDDSEDDGEEDDTSLLETDWWKNDYTVEQMWDILNCWDYLEDEDRWDWAQPDSWARLRQAYNDGSADDGGFFVPVSVGKSPGKGLGGMGLGVFAEANIPEGTKIHTQSAASFSSAQDYRKFLGSLESPPMACDILHWSFIGAAPRNNTSSAIVQQQETARIQVHLDPFSCINMAAGDRELNVGCPPGSDSCDTNTYALRNIRKGGELLVKHYGDDYSNEGWRWFGLLPAQAQ</sequence>
<feature type="region of interest" description="Disordered" evidence="1">
    <location>
        <begin position="90"/>
        <end position="116"/>
    </location>
</feature>
<feature type="signal peptide" evidence="2">
    <location>
        <begin position="1"/>
        <end position="27"/>
    </location>
</feature>
<evidence type="ECO:0000256" key="2">
    <source>
        <dbReference type="SAM" id="SignalP"/>
    </source>
</evidence>
<evidence type="ECO:0000256" key="1">
    <source>
        <dbReference type="SAM" id="MobiDB-lite"/>
    </source>
</evidence>
<organism evidence="3 4">
    <name type="scientific">Seminavis robusta</name>
    <dbReference type="NCBI Taxonomy" id="568900"/>
    <lineage>
        <taxon>Eukaryota</taxon>
        <taxon>Sar</taxon>
        <taxon>Stramenopiles</taxon>
        <taxon>Ochrophyta</taxon>
        <taxon>Bacillariophyta</taxon>
        <taxon>Bacillariophyceae</taxon>
        <taxon>Bacillariophycidae</taxon>
        <taxon>Naviculales</taxon>
        <taxon>Naviculaceae</taxon>
        <taxon>Seminavis</taxon>
    </lineage>
</organism>
<keyword evidence="2" id="KW-0732">Signal</keyword>
<proteinExistence type="predicted"/>
<keyword evidence="4" id="KW-1185">Reference proteome</keyword>
<evidence type="ECO:0000313" key="3">
    <source>
        <dbReference type="EMBL" id="CAB9504744.1"/>
    </source>
</evidence>
<evidence type="ECO:0000313" key="4">
    <source>
        <dbReference type="Proteomes" id="UP001153069"/>
    </source>
</evidence>
<gene>
    <name evidence="3" type="ORF">SEMRO_207_G086780.1</name>
</gene>